<protein>
    <submittedName>
        <fullName evidence="2">GNAT family N-acetyltransferase</fullName>
    </submittedName>
</protein>
<name>A0AAF0SX95_LACLC</name>
<dbReference type="GO" id="GO:0016747">
    <property type="term" value="F:acyltransferase activity, transferring groups other than amino-acyl groups"/>
    <property type="evidence" value="ECO:0007669"/>
    <property type="project" value="InterPro"/>
</dbReference>
<dbReference type="RefSeq" id="WP_231099860.1">
    <property type="nucleotide sequence ID" value="NZ_CP015899.2"/>
</dbReference>
<reference evidence="2 3" key="1">
    <citation type="journal article" date="2017" name="BMC Genomics">
        <title>Comparative and functional genomics of the Lactococcus lactis taxon; insights into evolution and niche adaptation.</title>
        <authorList>
            <person name="Kelleher P."/>
            <person name="Bottacini F."/>
            <person name="Mahony J."/>
            <person name="Kilcawley K.N."/>
            <person name="van Sinderen D."/>
        </authorList>
    </citation>
    <scope>NUCLEOTIDE SEQUENCE [LARGE SCALE GENOMIC DNA]</scope>
    <source>
        <strain evidence="2 3">JM1</strain>
    </source>
</reference>
<evidence type="ECO:0000259" key="1">
    <source>
        <dbReference type="PROSITE" id="PS51186"/>
    </source>
</evidence>
<dbReference type="Proteomes" id="UP000191806">
    <property type="component" value="Chromosome"/>
</dbReference>
<dbReference type="EMBL" id="CP015899">
    <property type="protein sequence ID" value="WMF94341.1"/>
    <property type="molecule type" value="Genomic_DNA"/>
</dbReference>
<sequence length="82" mass="9519">MGEIQGIYLLDAYQKNKIGRKMIEFALEQLVTEKYSKVGLWVLNTNENAINFYKKMGFSDTGIFKEENLGEVVTEIFFTKEL</sequence>
<organism evidence="2 3">
    <name type="scientific">Lactococcus lactis subsp. cremoris</name>
    <name type="common">Streptococcus cremoris</name>
    <dbReference type="NCBI Taxonomy" id="1359"/>
    <lineage>
        <taxon>Bacteria</taxon>
        <taxon>Bacillati</taxon>
        <taxon>Bacillota</taxon>
        <taxon>Bacilli</taxon>
        <taxon>Lactobacillales</taxon>
        <taxon>Streptococcaceae</taxon>
        <taxon>Lactococcus</taxon>
    </lineage>
</organism>
<gene>
    <name evidence="2" type="ORF">LLJM1_02995</name>
</gene>
<dbReference type="PROSITE" id="PS51186">
    <property type="entry name" value="GNAT"/>
    <property type="match status" value="1"/>
</dbReference>
<accession>A0AAF0SX95</accession>
<dbReference type="InterPro" id="IPR000182">
    <property type="entry name" value="GNAT_dom"/>
</dbReference>
<dbReference type="Gene3D" id="3.40.630.30">
    <property type="match status" value="1"/>
</dbReference>
<evidence type="ECO:0000313" key="2">
    <source>
        <dbReference type="EMBL" id="WMF94341.1"/>
    </source>
</evidence>
<feature type="domain" description="N-acetyltransferase" evidence="1">
    <location>
        <begin position="1"/>
        <end position="82"/>
    </location>
</feature>
<dbReference type="CDD" id="cd04301">
    <property type="entry name" value="NAT_SF"/>
    <property type="match status" value="1"/>
</dbReference>
<dbReference type="InterPro" id="IPR016181">
    <property type="entry name" value="Acyl_CoA_acyltransferase"/>
</dbReference>
<dbReference type="SUPFAM" id="SSF55729">
    <property type="entry name" value="Acyl-CoA N-acyltransferases (Nat)"/>
    <property type="match status" value="1"/>
</dbReference>
<evidence type="ECO:0000313" key="3">
    <source>
        <dbReference type="Proteomes" id="UP000191806"/>
    </source>
</evidence>
<dbReference type="AlphaFoldDB" id="A0AAF0SX95"/>
<proteinExistence type="predicted"/>
<dbReference type="Pfam" id="PF00583">
    <property type="entry name" value="Acetyltransf_1"/>
    <property type="match status" value="1"/>
</dbReference>